<protein>
    <recommendedName>
        <fullName evidence="3">beta-N-acetylhexosaminidase</fullName>
        <ecNumber evidence="3">3.2.1.52</ecNumber>
    </recommendedName>
</protein>
<dbReference type="Pfam" id="PF00728">
    <property type="entry name" value="Glyco_hydro_20"/>
    <property type="match status" value="2"/>
</dbReference>
<organism evidence="7 8">
    <name type="scientific">Coccomyxa subellipsoidea</name>
    <dbReference type="NCBI Taxonomy" id="248742"/>
    <lineage>
        <taxon>Eukaryota</taxon>
        <taxon>Viridiplantae</taxon>
        <taxon>Chlorophyta</taxon>
        <taxon>core chlorophytes</taxon>
        <taxon>Trebouxiophyceae</taxon>
        <taxon>Trebouxiophyceae incertae sedis</taxon>
        <taxon>Coccomyxaceae</taxon>
        <taxon>Coccomyxa</taxon>
    </lineage>
</organism>
<dbReference type="CDD" id="cd06563">
    <property type="entry name" value="GH20_chitobiase-like"/>
    <property type="match status" value="1"/>
</dbReference>
<evidence type="ECO:0000256" key="4">
    <source>
        <dbReference type="ARBA" id="ARBA00022801"/>
    </source>
</evidence>
<feature type="domain" description="Glycoside hydrolase family 20 catalytic" evidence="6">
    <location>
        <begin position="82"/>
        <end position="370"/>
    </location>
</feature>
<dbReference type="PANTHER" id="PTHR22600">
    <property type="entry name" value="BETA-HEXOSAMINIDASE"/>
    <property type="match status" value="1"/>
</dbReference>
<keyword evidence="4" id="KW-0378">Hydrolase</keyword>
<dbReference type="InterPro" id="IPR015883">
    <property type="entry name" value="Glyco_hydro_20_cat"/>
</dbReference>
<proteinExistence type="inferred from homology"/>
<evidence type="ECO:0000313" key="8">
    <source>
        <dbReference type="Proteomes" id="UP001491310"/>
    </source>
</evidence>
<dbReference type="EMBL" id="JALJOT010000002">
    <property type="protein sequence ID" value="KAK9917220.1"/>
    <property type="molecule type" value="Genomic_DNA"/>
</dbReference>
<reference evidence="7 8" key="1">
    <citation type="journal article" date="2024" name="Nat. Commun.">
        <title>Phylogenomics reveals the evolutionary origins of lichenization in chlorophyte algae.</title>
        <authorList>
            <person name="Puginier C."/>
            <person name="Libourel C."/>
            <person name="Otte J."/>
            <person name="Skaloud P."/>
            <person name="Haon M."/>
            <person name="Grisel S."/>
            <person name="Petersen M."/>
            <person name="Berrin J.G."/>
            <person name="Delaux P.M."/>
            <person name="Dal Grande F."/>
            <person name="Keller J."/>
        </authorList>
    </citation>
    <scope>NUCLEOTIDE SEQUENCE [LARGE SCALE GENOMIC DNA]</scope>
    <source>
        <strain evidence="7 8">SAG 216-7</strain>
    </source>
</reference>
<name>A0ABR2YZS5_9CHLO</name>
<dbReference type="SUPFAM" id="SSF51445">
    <property type="entry name" value="(Trans)glycosidases"/>
    <property type="match status" value="2"/>
</dbReference>
<evidence type="ECO:0000256" key="2">
    <source>
        <dbReference type="ARBA" id="ARBA00006285"/>
    </source>
</evidence>
<comment type="caution">
    <text evidence="7">The sequence shown here is derived from an EMBL/GenBank/DDBJ whole genome shotgun (WGS) entry which is preliminary data.</text>
</comment>
<dbReference type="InterPro" id="IPR017853">
    <property type="entry name" value="GH"/>
</dbReference>
<sequence length="603" mass="67143">MDIPKIIPLPREWRLLPGTYELPQSISIGFKGEGAEDVALYLTEYLDAILSSVELKQLLPPCAPMNDDIKLECMEVVDAPRFDWRGVLLDVGRHFFPVPFILKILDVCALYKMNRFHWHLTEDQGWRLEIKSYPKLTEFGAWRGKDESNMYGGFYTQEEVREVVAYAARRFITVVPEIELPGHCGAALACYPHLSCTGDIPNVPRQWGVHEDVYCAGKKNTFTFLEDVLEEVLELFPSEYIHIGGDECPKTRWRACEACQRQLREADLEDEYALQSWFVGRINTFLRSKGRQLIGWDEILEGGLSPGAMVMSWRGVSGGVKAAKAGHEVIMSPTSHCYFDYRQSLKYDEPGAWYAMLPLEMVYSFDPVPPPPPEQELAQDDESPETSALDRSGLEEQAAGGLGVREEDEDFVGPVPPAPATPPQDCDSLDIDVGLDSASTGIQPMSVSGPGSPVRACEEDEEADIEEDAPEDGSLAQLNSRRAGAVGECPEEYLAAMDENGGIEDAGRQGTAPVLVGLPVRPQCPWTLDPEYAVNIRGGQANVWTEYIADEATVEYMLLPRLTALAEAVWSPPEARDWGSYLHRLKAHLPLLDARSFNYRPLG</sequence>
<dbReference type="PRINTS" id="PR00738">
    <property type="entry name" value="GLHYDRLASE20"/>
</dbReference>
<gene>
    <name evidence="7" type="ORF">WJX75_001971</name>
</gene>
<feature type="domain" description="Glycoside hydrolase family 20 catalytic" evidence="6">
    <location>
        <begin position="526"/>
        <end position="572"/>
    </location>
</feature>
<keyword evidence="8" id="KW-1185">Reference proteome</keyword>
<comment type="similarity">
    <text evidence="2">Belongs to the glycosyl hydrolase 20 family.</text>
</comment>
<evidence type="ECO:0000256" key="1">
    <source>
        <dbReference type="ARBA" id="ARBA00001231"/>
    </source>
</evidence>
<feature type="region of interest" description="Disordered" evidence="5">
    <location>
        <begin position="441"/>
        <end position="472"/>
    </location>
</feature>
<dbReference type="EC" id="3.2.1.52" evidence="3"/>
<feature type="region of interest" description="Disordered" evidence="5">
    <location>
        <begin position="366"/>
        <end position="426"/>
    </location>
</feature>
<dbReference type="PANTHER" id="PTHR22600:SF57">
    <property type="entry name" value="BETA-N-ACETYLHEXOSAMINIDASE"/>
    <property type="match status" value="1"/>
</dbReference>
<accession>A0ABR2YZS5</accession>
<dbReference type="Proteomes" id="UP001491310">
    <property type="component" value="Unassembled WGS sequence"/>
</dbReference>
<evidence type="ECO:0000259" key="6">
    <source>
        <dbReference type="Pfam" id="PF00728"/>
    </source>
</evidence>
<evidence type="ECO:0000313" key="7">
    <source>
        <dbReference type="EMBL" id="KAK9917220.1"/>
    </source>
</evidence>
<feature type="compositionally biased region" description="Acidic residues" evidence="5">
    <location>
        <begin position="458"/>
        <end position="471"/>
    </location>
</feature>
<comment type="catalytic activity">
    <reaction evidence="1">
        <text>Hydrolysis of terminal non-reducing N-acetyl-D-hexosamine residues in N-acetyl-beta-D-hexosaminides.</text>
        <dbReference type="EC" id="3.2.1.52"/>
    </reaction>
</comment>
<dbReference type="Gene3D" id="3.20.20.80">
    <property type="entry name" value="Glycosidases"/>
    <property type="match status" value="2"/>
</dbReference>
<evidence type="ECO:0000256" key="3">
    <source>
        <dbReference type="ARBA" id="ARBA00012663"/>
    </source>
</evidence>
<evidence type="ECO:0000256" key="5">
    <source>
        <dbReference type="SAM" id="MobiDB-lite"/>
    </source>
</evidence>
<dbReference type="InterPro" id="IPR025705">
    <property type="entry name" value="Beta_hexosaminidase_sua/sub"/>
</dbReference>